<dbReference type="AlphaFoldDB" id="A0A381Z671"/>
<dbReference type="InterPro" id="IPR007485">
    <property type="entry name" value="LPS_assembly_LptE"/>
</dbReference>
<dbReference type="Pfam" id="PF04390">
    <property type="entry name" value="LptE"/>
    <property type="match status" value="1"/>
</dbReference>
<dbReference type="GO" id="GO:0043165">
    <property type="term" value="P:Gram-negative-bacterium-type cell outer membrane assembly"/>
    <property type="evidence" value="ECO:0007669"/>
    <property type="project" value="InterPro"/>
</dbReference>
<accession>A0A381Z671</accession>
<evidence type="ECO:0000313" key="1">
    <source>
        <dbReference type="EMBL" id="SVA84740.1"/>
    </source>
</evidence>
<reference evidence="1" key="1">
    <citation type="submission" date="2018-05" db="EMBL/GenBank/DDBJ databases">
        <authorList>
            <person name="Lanie J.A."/>
            <person name="Ng W.-L."/>
            <person name="Kazmierczak K.M."/>
            <person name="Andrzejewski T.M."/>
            <person name="Davidsen T.M."/>
            <person name="Wayne K.J."/>
            <person name="Tettelin H."/>
            <person name="Glass J.I."/>
            <person name="Rusch D."/>
            <person name="Podicherti R."/>
            <person name="Tsui H.-C.T."/>
            <person name="Winkler M.E."/>
        </authorList>
    </citation>
    <scope>NUCLEOTIDE SEQUENCE</scope>
</reference>
<name>A0A381Z671_9ZZZZ</name>
<protein>
    <submittedName>
        <fullName evidence="1">Uncharacterized protein</fullName>
    </submittedName>
</protein>
<organism evidence="1">
    <name type="scientific">marine metagenome</name>
    <dbReference type="NCBI Taxonomy" id="408172"/>
    <lineage>
        <taxon>unclassified sequences</taxon>
        <taxon>metagenomes</taxon>
        <taxon>ecological metagenomes</taxon>
    </lineage>
</organism>
<gene>
    <name evidence="1" type="ORF">METZ01_LOCUS137594</name>
</gene>
<dbReference type="EMBL" id="UINC01020103">
    <property type="protein sequence ID" value="SVA84740.1"/>
    <property type="molecule type" value="Genomic_DNA"/>
</dbReference>
<dbReference type="GO" id="GO:0019867">
    <property type="term" value="C:outer membrane"/>
    <property type="evidence" value="ECO:0007669"/>
    <property type="project" value="InterPro"/>
</dbReference>
<sequence length="167" mass="18691">MYYSLAGSIPVHINSIAIPIVENQTAEFGMSESVTENLLNKFNEENILRVTDEDQANSILRGTITRVTDAPYTFTKEEAVTEYRFTVHMKVEWYDVRDDKVLMEKSFSGWGAYGLSGDISTDGIDNDGDGLLDGEDNDEFGDPREFATSVAVIKIAEDVLNEIMTSW</sequence>
<proteinExistence type="predicted"/>